<name>A0A212IC90_9ENTR</name>
<evidence type="ECO:0000313" key="2">
    <source>
        <dbReference type="EMBL" id="SBV65209.1"/>
    </source>
</evidence>
<dbReference type="EMBL" id="FLUB01000018">
    <property type="protein sequence ID" value="SBV65209.1"/>
    <property type="molecule type" value="Genomic_DNA"/>
</dbReference>
<reference evidence="1" key="1">
    <citation type="submission" date="2016-04" db="EMBL/GenBank/DDBJ databases">
        <authorList>
            <person name="Evans L.H."/>
            <person name="Alamgir A."/>
            <person name="Owens N."/>
            <person name="Weber N.D."/>
            <person name="Virtaneva K."/>
            <person name="Barbian K."/>
            <person name="Babar A."/>
            <person name="Rosenke K."/>
        </authorList>
    </citation>
    <scope>NUCLEOTIDE SEQUENCE</scope>
    <source>
        <strain evidence="1">86-2</strain>
        <strain evidence="2">92-3</strain>
    </source>
</reference>
<sequence>MSERPAFVTLGSTVSAAENIVNWLKAELEGEKQPDRVEKVERHIGQFNTPDQVKSYMSGRGGSIRIAALRVRNIQNRRGMTGLVTWAAYIMMADFWGYPRDARCEVIAGRLARRISCREAAAGMKAERMAENIAAENLWSGGLDNLGITMWAVTWEQEFRLDDEIDLSTLPEFLRLGATIVVNGQSVSDEPQIINVREGQTDDKEND</sequence>
<dbReference type="EMBL" id="FLUA01000034">
    <property type="protein sequence ID" value="SBV64408.1"/>
    <property type="molecule type" value="Genomic_DNA"/>
</dbReference>
<evidence type="ECO:0000313" key="1">
    <source>
        <dbReference type="EMBL" id="SBV64408.1"/>
    </source>
</evidence>
<proteinExistence type="predicted"/>
<dbReference type="RefSeq" id="WP_182936675.1">
    <property type="nucleotide sequence ID" value="NZ_LT598670.1"/>
</dbReference>
<protein>
    <submittedName>
        <fullName evidence="1">Mu-like prophage FluMu protein gp37</fullName>
    </submittedName>
</protein>
<dbReference type="AlphaFoldDB" id="A0A212IC90"/>
<accession>A0A212IC90</accession>
<gene>
    <name evidence="1" type="ORF">KL86CIT2_360013</name>
    <name evidence="2" type="ORF">KM92CIT3_60244</name>
</gene>
<organism evidence="1">
    <name type="scientific">uncultured Citrobacter sp</name>
    <dbReference type="NCBI Taxonomy" id="200446"/>
    <lineage>
        <taxon>Bacteria</taxon>
        <taxon>Pseudomonadati</taxon>
        <taxon>Pseudomonadota</taxon>
        <taxon>Gammaproteobacteria</taxon>
        <taxon>Enterobacterales</taxon>
        <taxon>Enterobacteriaceae</taxon>
        <taxon>Citrobacter</taxon>
        <taxon>environmental samples</taxon>
    </lineage>
</organism>